<accession>A0A6A5Z1F2</accession>
<dbReference type="Proteomes" id="UP000799770">
    <property type="component" value="Unassembled WGS sequence"/>
</dbReference>
<proteinExistence type="predicted"/>
<evidence type="ECO:0000313" key="1">
    <source>
        <dbReference type="EMBL" id="KAF2113220.1"/>
    </source>
</evidence>
<dbReference type="EMBL" id="ML977328">
    <property type="protein sequence ID" value="KAF2113220.1"/>
    <property type="molecule type" value="Genomic_DNA"/>
</dbReference>
<gene>
    <name evidence="1" type="ORF">BDV96DRAFT_688822</name>
</gene>
<evidence type="ECO:0000313" key="2">
    <source>
        <dbReference type="Proteomes" id="UP000799770"/>
    </source>
</evidence>
<keyword evidence="2" id="KW-1185">Reference proteome</keyword>
<protein>
    <submittedName>
        <fullName evidence="1">Uncharacterized protein</fullName>
    </submittedName>
</protein>
<dbReference type="AlphaFoldDB" id="A0A6A5Z1F2"/>
<name>A0A6A5Z1F2_9PLEO</name>
<reference evidence="1" key="1">
    <citation type="journal article" date="2020" name="Stud. Mycol.">
        <title>101 Dothideomycetes genomes: a test case for predicting lifestyles and emergence of pathogens.</title>
        <authorList>
            <person name="Haridas S."/>
            <person name="Albert R."/>
            <person name="Binder M."/>
            <person name="Bloem J."/>
            <person name="Labutti K."/>
            <person name="Salamov A."/>
            <person name="Andreopoulos B."/>
            <person name="Baker S."/>
            <person name="Barry K."/>
            <person name="Bills G."/>
            <person name="Bluhm B."/>
            <person name="Cannon C."/>
            <person name="Castanera R."/>
            <person name="Culley D."/>
            <person name="Daum C."/>
            <person name="Ezra D."/>
            <person name="Gonzalez J."/>
            <person name="Henrissat B."/>
            <person name="Kuo A."/>
            <person name="Liang C."/>
            <person name="Lipzen A."/>
            <person name="Lutzoni F."/>
            <person name="Magnuson J."/>
            <person name="Mondo S."/>
            <person name="Nolan M."/>
            <person name="Ohm R."/>
            <person name="Pangilinan J."/>
            <person name="Park H.-J."/>
            <person name="Ramirez L."/>
            <person name="Alfaro M."/>
            <person name="Sun H."/>
            <person name="Tritt A."/>
            <person name="Yoshinaga Y."/>
            <person name="Zwiers L.-H."/>
            <person name="Turgeon B."/>
            <person name="Goodwin S."/>
            <person name="Spatafora J."/>
            <person name="Crous P."/>
            <person name="Grigoriev I."/>
        </authorList>
    </citation>
    <scope>NUCLEOTIDE SEQUENCE</scope>
    <source>
        <strain evidence="1">CBS 627.86</strain>
    </source>
</reference>
<sequence length="197" mass="22402">MPRAIDDHNQRVQFTLLPCNVPDLGALPLVVRQGLIKYQVLDLANDLIDIALQYDKAYRVASFSALGRSTTLPENPYRYEVELALRKEGESKYADKVPQSFRGPLDKWNNCSMADGVVYKQLERLLKPIGYRIRWYLVYLRPNIIITSSATPDLDLPRRLILVVQDNAGSLEDATVSDTTFEQFGLYHTGGIVRPKF</sequence>
<organism evidence="1 2">
    <name type="scientific">Lophiotrema nucula</name>
    <dbReference type="NCBI Taxonomy" id="690887"/>
    <lineage>
        <taxon>Eukaryota</taxon>
        <taxon>Fungi</taxon>
        <taxon>Dikarya</taxon>
        <taxon>Ascomycota</taxon>
        <taxon>Pezizomycotina</taxon>
        <taxon>Dothideomycetes</taxon>
        <taxon>Pleosporomycetidae</taxon>
        <taxon>Pleosporales</taxon>
        <taxon>Lophiotremataceae</taxon>
        <taxon>Lophiotrema</taxon>
    </lineage>
</organism>